<sequence length="107" mass="11992">MCVIITTTRQYMSNAISDLEFLLKVFFNIGTQMSENFWNTVRNEIDRTRPPIISQVYDGLYSVGASTGKVVNNCIASVEKVSPTTASMARVARAAAEDYLPMFQDNR</sequence>
<proteinExistence type="predicted"/>
<protein>
    <submittedName>
        <fullName evidence="1">Uncharacterized protein</fullName>
    </submittedName>
</protein>
<dbReference type="AlphaFoldDB" id="A0A814PY28"/>
<dbReference type="OrthoDB" id="10526289at2759"/>
<accession>A0A814PY28</accession>
<comment type="caution">
    <text evidence="1">The sequence shown here is derived from an EMBL/GenBank/DDBJ whole genome shotgun (WGS) entry which is preliminary data.</text>
</comment>
<dbReference type="Proteomes" id="UP000663852">
    <property type="component" value="Unassembled WGS sequence"/>
</dbReference>
<dbReference type="EMBL" id="CAJNOJ010000101">
    <property type="protein sequence ID" value="CAF1112163.1"/>
    <property type="molecule type" value="Genomic_DNA"/>
</dbReference>
<name>A0A814PY28_ADIRI</name>
<gene>
    <name evidence="1" type="ORF">EDS130_LOCUS20575</name>
</gene>
<evidence type="ECO:0000313" key="1">
    <source>
        <dbReference type="EMBL" id="CAF1112163.1"/>
    </source>
</evidence>
<organism evidence="1 2">
    <name type="scientific">Adineta ricciae</name>
    <name type="common">Rotifer</name>
    <dbReference type="NCBI Taxonomy" id="249248"/>
    <lineage>
        <taxon>Eukaryota</taxon>
        <taxon>Metazoa</taxon>
        <taxon>Spiralia</taxon>
        <taxon>Gnathifera</taxon>
        <taxon>Rotifera</taxon>
        <taxon>Eurotatoria</taxon>
        <taxon>Bdelloidea</taxon>
        <taxon>Adinetida</taxon>
        <taxon>Adinetidae</taxon>
        <taxon>Adineta</taxon>
    </lineage>
</organism>
<reference evidence="1" key="1">
    <citation type="submission" date="2021-02" db="EMBL/GenBank/DDBJ databases">
        <authorList>
            <person name="Nowell W R."/>
        </authorList>
    </citation>
    <scope>NUCLEOTIDE SEQUENCE</scope>
</reference>
<evidence type="ECO:0000313" key="2">
    <source>
        <dbReference type="Proteomes" id="UP000663852"/>
    </source>
</evidence>